<name>A0ABT6TLC7_9BACL</name>
<sequence>MRNLNLSKKSLVFIAAGLYLAVGAIAGFATVNAAILLWLGIERYRQDRSRLSVAVIAVSAIVLVVNQIGLVLAIGLILASIYYLRVKPSPGAGYVSRPRLILSMRQDRPGWVLRSMGCWHLYGEVRLDLSGVVPEDNATNVVLQGIVGDIEIVVPEDYGVQIEANVLLGQVTVDGQGDGGMMRRISWSTPGYTRQDQQIKLQFNYIVGNIRIRPI</sequence>
<dbReference type="InterPro" id="IPR024425">
    <property type="entry name" value="LiaF-like_C"/>
</dbReference>
<reference evidence="3" key="1">
    <citation type="submission" date="2023-04" db="EMBL/GenBank/DDBJ databases">
        <title>Comparative genomic analysis of Cohnella hashimotonis sp. nov., isolated from the International Space Station.</title>
        <authorList>
            <person name="Venkateswaran K."/>
            <person name="Simpson A."/>
        </authorList>
    </citation>
    <scope>NUCLEOTIDE SEQUENCE</scope>
    <source>
        <strain evidence="3">F6_2S_P_1</strain>
    </source>
</reference>
<keyword evidence="1" id="KW-1133">Transmembrane helix</keyword>
<evidence type="ECO:0000259" key="2">
    <source>
        <dbReference type="Pfam" id="PF09922"/>
    </source>
</evidence>
<organism evidence="3 4">
    <name type="scientific">Cohnella hashimotonis</name>
    <dbReference type="NCBI Taxonomy" id="2826895"/>
    <lineage>
        <taxon>Bacteria</taxon>
        <taxon>Bacillati</taxon>
        <taxon>Bacillota</taxon>
        <taxon>Bacilli</taxon>
        <taxon>Bacillales</taxon>
        <taxon>Paenibacillaceae</taxon>
        <taxon>Cohnella</taxon>
    </lineage>
</organism>
<feature type="domain" description="Cell wall-active antibiotics response LiaF-like C-terminal" evidence="2">
    <location>
        <begin position="110"/>
        <end position="212"/>
    </location>
</feature>
<dbReference type="EMBL" id="JAGRPV010000001">
    <property type="protein sequence ID" value="MDI4647519.1"/>
    <property type="molecule type" value="Genomic_DNA"/>
</dbReference>
<evidence type="ECO:0000256" key="1">
    <source>
        <dbReference type="SAM" id="Phobius"/>
    </source>
</evidence>
<evidence type="ECO:0000313" key="4">
    <source>
        <dbReference type="Proteomes" id="UP001161691"/>
    </source>
</evidence>
<feature type="transmembrane region" description="Helical" evidence="1">
    <location>
        <begin position="12"/>
        <end position="39"/>
    </location>
</feature>
<comment type="caution">
    <text evidence="3">The sequence shown here is derived from an EMBL/GenBank/DDBJ whole genome shotgun (WGS) entry which is preliminary data.</text>
</comment>
<proteinExistence type="predicted"/>
<dbReference type="RefSeq" id="WP_282910280.1">
    <property type="nucleotide sequence ID" value="NZ_JAGRPV010000001.1"/>
</dbReference>
<dbReference type="Pfam" id="PF09922">
    <property type="entry name" value="LiaF-like_C"/>
    <property type="match status" value="1"/>
</dbReference>
<feature type="transmembrane region" description="Helical" evidence="1">
    <location>
        <begin position="51"/>
        <end position="84"/>
    </location>
</feature>
<gene>
    <name evidence="3" type="primary">liaF</name>
    <name evidence="3" type="ORF">KB449_21295</name>
</gene>
<dbReference type="InterPro" id="IPR047793">
    <property type="entry name" value="LiaF_C"/>
</dbReference>
<dbReference type="NCBIfam" id="NF040535">
    <property type="entry name" value="LiaF_C_term"/>
    <property type="match status" value="1"/>
</dbReference>
<accession>A0ABT6TLC7</accession>
<keyword evidence="4" id="KW-1185">Reference proteome</keyword>
<evidence type="ECO:0000313" key="3">
    <source>
        <dbReference type="EMBL" id="MDI4647519.1"/>
    </source>
</evidence>
<protein>
    <submittedName>
        <fullName evidence="3">Cell wall-active antibiotics response protein LiaF</fullName>
    </submittedName>
</protein>
<keyword evidence="1" id="KW-0812">Transmembrane</keyword>
<dbReference type="Proteomes" id="UP001161691">
    <property type="component" value="Unassembled WGS sequence"/>
</dbReference>
<keyword evidence="1" id="KW-0472">Membrane</keyword>